<gene>
    <name evidence="2" type="primary">ORF220347</name>
</gene>
<accession>A0A0B7C0V1</accession>
<name>A0A0B7C0V1_9EUPU</name>
<dbReference type="AlphaFoldDB" id="A0A0B7C0V1"/>
<feature type="non-terminal residue" evidence="2">
    <location>
        <position position="100"/>
    </location>
</feature>
<organism evidence="2">
    <name type="scientific">Arion vulgaris</name>
    <dbReference type="NCBI Taxonomy" id="1028688"/>
    <lineage>
        <taxon>Eukaryota</taxon>
        <taxon>Metazoa</taxon>
        <taxon>Spiralia</taxon>
        <taxon>Lophotrochozoa</taxon>
        <taxon>Mollusca</taxon>
        <taxon>Gastropoda</taxon>
        <taxon>Heterobranchia</taxon>
        <taxon>Euthyneura</taxon>
        <taxon>Panpulmonata</taxon>
        <taxon>Eupulmonata</taxon>
        <taxon>Stylommatophora</taxon>
        <taxon>Helicina</taxon>
        <taxon>Arionoidea</taxon>
        <taxon>Arionidae</taxon>
        <taxon>Arion</taxon>
    </lineage>
</organism>
<feature type="region of interest" description="Disordered" evidence="1">
    <location>
        <begin position="26"/>
        <end position="52"/>
    </location>
</feature>
<evidence type="ECO:0000256" key="1">
    <source>
        <dbReference type="SAM" id="MobiDB-lite"/>
    </source>
</evidence>
<dbReference type="EMBL" id="HACG01052213">
    <property type="protein sequence ID" value="CEK99084.1"/>
    <property type="molecule type" value="Transcribed_RNA"/>
</dbReference>
<proteinExistence type="predicted"/>
<feature type="non-terminal residue" evidence="2">
    <location>
        <position position="1"/>
    </location>
</feature>
<feature type="compositionally biased region" description="Basic and acidic residues" evidence="1">
    <location>
        <begin position="36"/>
        <end position="52"/>
    </location>
</feature>
<reference evidence="2" key="1">
    <citation type="submission" date="2014-12" db="EMBL/GenBank/DDBJ databases">
        <title>Insight into the proteome of Arion vulgaris.</title>
        <authorList>
            <person name="Aradska J."/>
            <person name="Bulat T."/>
            <person name="Smidak R."/>
            <person name="Sarate P."/>
            <person name="Gangsoo J."/>
            <person name="Sialana F."/>
            <person name="Bilban M."/>
            <person name="Lubec G."/>
        </authorList>
    </citation>
    <scope>NUCLEOTIDE SEQUENCE</scope>
    <source>
        <tissue evidence="2">Skin</tissue>
    </source>
</reference>
<sequence>QDTGVAEDEEIKSECLFFTENSECKSDQHNVGGEKTMTHDSQQKKDIENKGDKLSESSVLWGMLESQDKVSILNAQDSMVNFITVDFLDPSVVNTNTHHM</sequence>
<protein>
    <submittedName>
        <fullName evidence="2">Uncharacterized protein</fullName>
    </submittedName>
</protein>
<evidence type="ECO:0000313" key="2">
    <source>
        <dbReference type="EMBL" id="CEK99084.1"/>
    </source>
</evidence>